<reference evidence="1 2" key="1">
    <citation type="journal article" date="2021" name="Elife">
        <title>Chloroplast acquisition without the gene transfer in kleptoplastic sea slugs, Plakobranchus ocellatus.</title>
        <authorList>
            <person name="Maeda T."/>
            <person name="Takahashi S."/>
            <person name="Yoshida T."/>
            <person name="Shimamura S."/>
            <person name="Takaki Y."/>
            <person name="Nagai Y."/>
            <person name="Toyoda A."/>
            <person name="Suzuki Y."/>
            <person name="Arimoto A."/>
            <person name="Ishii H."/>
            <person name="Satoh N."/>
            <person name="Nishiyama T."/>
            <person name="Hasebe M."/>
            <person name="Maruyama T."/>
            <person name="Minagawa J."/>
            <person name="Obokata J."/>
            <person name="Shigenobu S."/>
        </authorList>
    </citation>
    <scope>NUCLEOTIDE SEQUENCE [LARGE SCALE GENOMIC DNA]</scope>
</reference>
<dbReference type="EMBL" id="BLXT01004061">
    <property type="protein sequence ID" value="GFO09222.1"/>
    <property type="molecule type" value="Genomic_DNA"/>
</dbReference>
<evidence type="ECO:0000313" key="1">
    <source>
        <dbReference type="EMBL" id="GFO09222.1"/>
    </source>
</evidence>
<proteinExistence type="predicted"/>
<organism evidence="1 2">
    <name type="scientific">Plakobranchus ocellatus</name>
    <dbReference type="NCBI Taxonomy" id="259542"/>
    <lineage>
        <taxon>Eukaryota</taxon>
        <taxon>Metazoa</taxon>
        <taxon>Spiralia</taxon>
        <taxon>Lophotrochozoa</taxon>
        <taxon>Mollusca</taxon>
        <taxon>Gastropoda</taxon>
        <taxon>Heterobranchia</taxon>
        <taxon>Euthyneura</taxon>
        <taxon>Panpulmonata</taxon>
        <taxon>Sacoglossa</taxon>
        <taxon>Placobranchoidea</taxon>
        <taxon>Plakobranchidae</taxon>
        <taxon>Plakobranchus</taxon>
    </lineage>
</organism>
<accession>A0AAV4AQK9</accession>
<dbReference type="AlphaFoldDB" id="A0AAV4AQK9"/>
<name>A0AAV4AQK9_9GAST</name>
<keyword evidence="2" id="KW-1185">Reference proteome</keyword>
<gene>
    <name evidence="1" type="ORF">PoB_003572700</name>
</gene>
<dbReference type="Proteomes" id="UP000735302">
    <property type="component" value="Unassembled WGS sequence"/>
</dbReference>
<sequence length="87" mass="9675">MDTVTAKSARRTFSCYMLTMTGDWAFSRTQDTTVSLGSLTSTIWTPRYMHNATGGFAWCIDTCYTTLTTASYILCRDISLGTYTDAP</sequence>
<evidence type="ECO:0000313" key="2">
    <source>
        <dbReference type="Proteomes" id="UP000735302"/>
    </source>
</evidence>
<protein>
    <submittedName>
        <fullName evidence="1">Uncharacterized protein</fullName>
    </submittedName>
</protein>
<comment type="caution">
    <text evidence="1">The sequence shown here is derived from an EMBL/GenBank/DDBJ whole genome shotgun (WGS) entry which is preliminary data.</text>
</comment>